<comment type="function">
    <text evidence="8">Component of the cytochrome c oxidase, the last enzyme in the mitochondrial electron transport chain which drives oxidative phosphorylation. The respiratory chain contains 3 multisubunit complexes succinate dehydrogenase (complex II, CII), ubiquinol-cytochrome c oxidoreductase (cytochrome b-c1 complex, complex III, CIII) and cytochrome c oxidase (complex IV, CIV), that cooperate to transfer electrons derived from NADH and succinate to molecular oxygen, creating an electrochemical gradient over the inner membrane that drives transmembrane transport and the ATP synthase. Cytochrome c oxidase is the component of the respiratory chain that catalyzes the reduction of oxygen to water. Electrons originating from reduced cytochrome c in the intermembrane space (IMS) are transferred via the dinuclear copper A center (CU(A)) of subunit 2 and heme A of subunit 1 to the active site in subunit 1, a binuclear center (BNC) formed by heme A3 and copper B (CU(B)). The BNC reduces molecular oxygen to 2 water molecules using 4 electrons from cytochrome c in the IMS and 4 protons from the mitochondrial matrix.</text>
</comment>
<dbReference type="AlphaFoldDB" id="A0A3S8V1A0"/>
<evidence type="ECO:0000256" key="7">
    <source>
        <dbReference type="ARBA" id="ARBA00023136"/>
    </source>
</evidence>
<evidence type="ECO:0000256" key="9">
    <source>
        <dbReference type="SAM" id="Phobius"/>
    </source>
</evidence>
<dbReference type="Gene3D" id="1.10.287.70">
    <property type="match status" value="1"/>
</dbReference>
<evidence type="ECO:0000259" key="10">
    <source>
        <dbReference type="PROSITE" id="PS50253"/>
    </source>
</evidence>
<dbReference type="GO" id="GO:0005739">
    <property type="term" value="C:mitochondrion"/>
    <property type="evidence" value="ECO:0007669"/>
    <property type="project" value="TreeGrafter"/>
</dbReference>
<geneLocation type="mitochondrion" evidence="11"/>
<dbReference type="PANTHER" id="PTHR11403:SF7">
    <property type="entry name" value="CYTOCHROME C OXIDASE SUBUNIT 3"/>
    <property type="match status" value="1"/>
</dbReference>
<dbReference type="Pfam" id="PF00510">
    <property type="entry name" value="COX3"/>
    <property type="match status" value="1"/>
</dbReference>
<keyword evidence="7 9" id="KW-0472">Membrane</keyword>
<gene>
    <name evidence="11" type="primary">cox3</name>
</gene>
<dbReference type="Gene3D" id="1.20.120.80">
    <property type="entry name" value="Cytochrome c oxidase, subunit III, four-helix bundle"/>
    <property type="match status" value="1"/>
</dbReference>
<reference evidence="11" key="1">
    <citation type="journal article" date="2018" name="Mol. Phylogenet. Evol.">
        <title>Mitochondrial phylogenomics of the Hymenoptera.</title>
        <authorList>
            <person name="Tang P."/>
            <person name="Zhu J.C."/>
            <person name="Zheng B.Y."/>
            <person name="Wei S.J."/>
            <person name="Sharkey M."/>
            <person name="Chen X.X."/>
            <person name="Vogler A.P."/>
        </authorList>
    </citation>
    <scope>NUCLEOTIDE SEQUENCE</scope>
</reference>
<feature type="transmembrane region" description="Helical" evidence="9">
    <location>
        <begin position="240"/>
        <end position="259"/>
    </location>
</feature>
<dbReference type="GO" id="GO:0006123">
    <property type="term" value="P:mitochondrial electron transport, cytochrome c to oxygen"/>
    <property type="evidence" value="ECO:0007669"/>
    <property type="project" value="TreeGrafter"/>
</dbReference>
<accession>A0A3S8V1A0</accession>
<dbReference type="PANTHER" id="PTHR11403">
    <property type="entry name" value="CYTOCHROME C OXIDASE SUBUNIT III"/>
    <property type="match status" value="1"/>
</dbReference>
<dbReference type="InterPro" id="IPR024791">
    <property type="entry name" value="Cyt_c/ubiquinol_Oxase_su3"/>
</dbReference>
<dbReference type="SUPFAM" id="SSF81452">
    <property type="entry name" value="Cytochrome c oxidase subunit III-like"/>
    <property type="match status" value="1"/>
</dbReference>
<evidence type="ECO:0000256" key="6">
    <source>
        <dbReference type="ARBA" id="ARBA00022989"/>
    </source>
</evidence>
<dbReference type="GO" id="GO:0004129">
    <property type="term" value="F:cytochrome-c oxidase activity"/>
    <property type="evidence" value="ECO:0007669"/>
    <property type="project" value="InterPro"/>
</dbReference>
<feature type="transmembrane region" description="Helical" evidence="9">
    <location>
        <begin position="194"/>
        <end position="220"/>
    </location>
</feature>
<keyword evidence="8 11" id="KW-0496">Mitochondrion</keyword>
<feature type="transmembrane region" description="Helical" evidence="9">
    <location>
        <begin position="40"/>
        <end position="57"/>
    </location>
</feature>
<name>A0A3S8V1A0_9HYME</name>
<dbReference type="InterPro" id="IPR033945">
    <property type="entry name" value="Cyt_c_oxase_su3_dom"/>
</dbReference>
<sequence length="261" mass="31365">MTKLNYPFHLVTVSPWPIIISFSLMNLIFNLTFYFHSFNLNDLIFSMILSIFSFIQWNRDIIRESTFQGFHLLNIIYSMKISMILFIISELFFFISFFWTYFHNFLSPNIEIGNNWPPKNIIKFNPFDIPLLNTIILISSGISLTWSHHSLLNLNKLISKNNLILTISLGIYFTLLQILEYFSSSFTMMDSTYGSIFFMATGFHGFHVIIGSIFLITSMFRMNFNHFSYYHHFLFEASSWYWHFVDVIWLFLYLFMYWWNF</sequence>
<dbReference type="CDD" id="cd01665">
    <property type="entry name" value="Cyt_c_Oxidase_III"/>
    <property type="match status" value="1"/>
</dbReference>
<dbReference type="EMBL" id="MG923511">
    <property type="protein sequence ID" value="AZL93444.1"/>
    <property type="molecule type" value="Genomic_DNA"/>
</dbReference>
<feature type="transmembrane region" description="Helical" evidence="9">
    <location>
        <begin position="77"/>
        <end position="102"/>
    </location>
</feature>
<keyword evidence="5" id="KW-1278">Translocase</keyword>
<keyword evidence="4 8" id="KW-0812">Transmembrane</keyword>
<feature type="domain" description="Heme-copper oxidase subunit III family profile" evidence="10">
    <location>
        <begin position="4"/>
        <end position="261"/>
    </location>
</feature>
<dbReference type="PROSITE" id="PS50253">
    <property type="entry name" value="COX3"/>
    <property type="match status" value="1"/>
</dbReference>
<comment type="subcellular location">
    <subcellularLocation>
        <location evidence="1">Membrane</location>
        <topology evidence="1">Multi-pass membrane protein</topology>
    </subcellularLocation>
</comment>
<protein>
    <recommendedName>
        <fullName evidence="3 8">Cytochrome c oxidase subunit 3</fullName>
    </recommendedName>
</protein>
<feature type="transmembrane region" description="Helical" evidence="9">
    <location>
        <begin position="129"/>
        <end position="151"/>
    </location>
</feature>
<keyword evidence="6 9" id="KW-1133">Transmembrane helix</keyword>
<evidence type="ECO:0000256" key="5">
    <source>
        <dbReference type="ARBA" id="ARBA00022967"/>
    </source>
</evidence>
<feature type="transmembrane region" description="Helical" evidence="9">
    <location>
        <begin position="6"/>
        <end position="28"/>
    </location>
</feature>
<evidence type="ECO:0000256" key="8">
    <source>
        <dbReference type="RuleBase" id="RU003375"/>
    </source>
</evidence>
<proteinExistence type="inferred from homology"/>
<dbReference type="InterPro" id="IPR000298">
    <property type="entry name" value="Cyt_c_oxidase-like_su3"/>
</dbReference>
<evidence type="ECO:0000256" key="3">
    <source>
        <dbReference type="ARBA" id="ARBA00015944"/>
    </source>
</evidence>
<evidence type="ECO:0000256" key="2">
    <source>
        <dbReference type="ARBA" id="ARBA00010581"/>
    </source>
</evidence>
<organism evidence="11">
    <name type="scientific">Pristaulacus sp. ZJUH_2016030</name>
    <dbReference type="NCBI Taxonomy" id="2491655"/>
    <lineage>
        <taxon>Eukaryota</taxon>
        <taxon>Metazoa</taxon>
        <taxon>Ecdysozoa</taxon>
        <taxon>Arthropoda</taxon>
        <taxon>Hexapoda</taxon>
        <taxon>Insecta</taxon>
        <taxon>Pterygota</taxon>
        <taxon>Neoptera</taxon>
        <taxon>Endopterygota</taxon>
        <taxon>Hymenoptera</taxon>
        <taxon>Apocrita</taxon>
        <taxon>Evanioidea</taxon>
        <taxon>Aulacidae</taxon>
        <taxon>Pristaulacus</taxon>
    </lineage>
</organism>
<evidence type="ECO:0000256" key="1">
    <source>
        <dbReference type="ARBA" id="ARBA00004141"/>
    </source>
</evidence>
<dbReference type="InterPro" id="IPR035973">
    <property type="entry name" value="Cyt_c_oxidase_su3-like_sf"/>
</dbReference>
<feature type="transmembrane region" description="Helical" evidence="9">
    <location>
        <begin position="163"/>
        <end position="182"/>
    </location>
</feature>
<evidence type="ECO:0000313" key="11">
    <source>
        <dbReference type="EMBL" id="AZL93444.1"/>
    </source>
</evidence>
<dbReference type="GO" id="GO:0016020">
    <property type="term" value="C:membrane"/>
    <property type="evidence" value="ECO:0007669"/>
    <property type="project" value="UniProtKB-SubCell"/>
</dbReference>
<dbReference type="InterPro" id="IPR013833">
    <property type="entry name" value="Cyt_c_oxidase_su3_a-hlx"/>
</dbReference>
<comment type="similarity">
    <text evidence="2 8">Belongs to the cytochrome c oxidase subunit 3 family.</text>
</comment>
<evidence type="ECO:0000256" key="4">
    <source>
        <dbReference type="ARBA" id="ARBA00022692"/>
    </source>
</evidence>